<keyword evidence="2" id="KW-1003">Cell membrane</keyword>
<dbReference type="InterPro" id="IPR022791">
    <property type="entry name" value="L-PG_synthase/AglD"/>
</dbReference>
<feature type="transmembrane region" description="Helical" evidence="6">
    <location>
        <begin position="124"/>
        <end position="142"/>
    </location>
</feature>
<dbReference type="PANTHER" id="PTHR39087">
    <property type="entry name" value="UPF0104 MEMBRANE PROTEIN MJ1595"/>
    <property type="match status" value="1"/>
</dbReference>
<feature type="transmembrane region" description="Helical" evidence="6">
    <location>
        <begin position="154"/>
        <end position="173"/>
    </location>
</feature>
<keyword evidence="5 6" id="KW-0472">Membrane</keyword>
<evidence type="ECO:0000256" key="5">
    <source>
        <dbReference type="ARBA" id="ARBA00023136"/>
    </source>
</evidence>
<gene>
    <name evidence="7" type="ORF">NFI95_15200</name>
</gene>
<evidence type="ECO:0000256" key="1">
    <source>
        <dbReference type="ARBA" id="ARBA00004651"/>
    </source>
</evidence>
<dbReference type="NCBIfam" id="TIGR03476">
    <property type="entry name" value="HpnL"/>
    <property type="match status" value="1"/>
</dbReference>
<reference evidence="7 8" key="1">
    <citation type="submission" date="2022-06" db="EMBL/GenBank/DDBJ databases">
        <title>Endosaccharibacter gen. nov., sp. nov., endophytic bacteria isolated from sugarcane.</title>
        <authorList>
            <person name="Pitiwittayakul N."/>
            <person name="Yukphan P."/>
            <person name="Charoenyingcharoen P."/>
            <person name="Tanasupawat S."/>
        </authorList>
    </citation>
    <scope>NUCLEOTIDE SEQUENCE [LARGE SCALE GENOMIC DNA]</scope>
    <source>
        <strain evidence="7 8">KSS8</strain>
    </source>
</reference>
<evidence type="ECO:0000313" key="8">
    <source>
        <dbReference type="Proteomes" id="UP001524587"/>
    </source>
</evidence>
<dbReference type="Pfam" id="PF03706">
    <property type="entry name" value="LPG_synthase_TM"/>
    <property type="match status" value="1"/>
</dbReference>
<name>A0ABT1WA77_9PROT</name>
<evidence type="ECO:0000256" key="3">
    <source>
        <dbReference type="ARBA" id="ARBA00022692"/>
    </source>
</evidence>
<feature type="transmembrane region" description="Helical" evidence="6">
    <location>
        <begin position="213"/>
        <end position="238"/>
    </location>
</feature>
<evidence type="ECO:0000256" key="6">
    <source>
        <dbReference type="SAM" id="Phobius"/>
    </source>
</evidence>
<proteinExistence type="predicted"/>
<keyword evidence="8" id="KW-1185">Reference proteome</keyword>
<evidence type="ECO:0000256" key="2">
    <source>
        <dbReference type="ARBA" id="ARBA00022475"/>
    </source>
</evidence>
<accession>A0ABT1WA77</accession>
<keyword evidence="3 6" id="KW-0812">Transmembrane</keyword>
<sequence>MKLLTLFGGALGAALTVWLLSRFGLDHVLSLLEQAGWGIVVVMAFHLIQVLFSALGWRAISGATVPRPSLGDFMLLRWVREGVNNLLPVAQVGGEFVSVALLRRRGVSLVQATAGTVCDLTMEMLTQIVFTIAGLLMLLHLLGRSQVTDEVVGGLGVAVLVGLAFLGGQWLGLAKVLESGLMKLAGQFGWNGMGEIQGLHDALLALYKKPRNVVWAAFNQMVSWLLGAVEVCLALHYLGHDRGLGAGLVIEALGQAVKAAGFVVPGALGVSEGGFVVVGGLFGIPPAASIALALIKRLREIVLGLPALAVWQWMSHSWNPIAAETPGGKTIAYREAELDAALDDGSAS</sequence>
<dbReference type="NCBIfam" id="TIGR00374">
    <property type="entry name" value="flippase-like domain"/>
    <property type="match status" value="1"/>
</dbReference>
<feature type="transmembrane region" description="Helical" evidence="6">
    <location>
        <begin position="35"/>
        <end position="57"/>
    </location>
</feature>
<protein>
    <submittedName>
        <fullName evidence="7">Flippase-like domain-containing protein</fullName>
    </submittedName>
</protein>
<feature type="transmembrane region" description="Helical" evidence="6">
    <location>
        <begin position="275"/>
        <end position="295"/>
    </location>
</feature>
<comment type="subcellular location">
    <subcellularLocation>
        <location evidence="1">Cell membrane</location>
        <topology evidence="1">Multi-pass membrane protein</topology>
    </subcellularLocation>
</comment>
<dbReference type="Proteomes" id="UP001524587">
    <property type="component" value="Unassembled WGS sequence"/>
</dbReference>
<keyword evidence="4 6" id="KW-1133">Transmembrane helix</keyword>
<dbReference type="RefSeq" id="WP_422865281.1">
    <property type="nucleotide sequence ID" value="NZ_JAMSKV010000016.1"/>
</dbReference>
<comment type="caution">
    <text evidence="7">The sequence shown here is derived from an EMBL/GenBank/DDBJ whole genome shotgun (WGS) entry which is preliminary data.</text>
</comment>
<evidence type="ECO:0000256" key="4">
    <source>
        <dbReference type="ARBA" id="ARBA00022989"/>
    </source>
</evidence>
<dbReference type="EMBL" id="JAMSKV010000016">
    <property type="protein sequence ID" value="MCQ8279791.1"/>
    <property type="molecule type" value="Genomic_DNA"/>
</dbReference>
<organism evidence="7 8">
    <name type="scientific">Endosaccharibacter trunci</name>
    <dbReference type="NCBI Taxonomy" id="2812733"/>
    <lineage>
        <taxon>Bacteria</taxon>
        <taxon>Pseudomonadati</taxon>
        <taxon>Pseudomonadota</taxon>
        <taxon>Alphaproteobacteria</taxon>
        <taxon>Acetobacterales</taxon>
        <taxon>Acetobacteraceae</taxon>
        <taxon>Endosaccharibacter</taxon>
    </lineage>
</organism>
<evidence type="ECO:0000313" key="7">
    <source>
        <dbReference type="EMBL" id="MCQ8279791.1"/>
    </source>
</evidence>
<dbReference type="PANTHER" id="PTHR39087:SF2">
    <property type="entry name" value="UPF0104 MEMBRANE PROTEIN MJ1595"/>
    <property type="match status" value="1"/>
</dbReference>